<dbReference type="GO" id="GO:0005615">
    <property type="term" value="C:extracellular space"/>
    <property type="evidence" value="ECO:0007669"/>
    <property type="project" value="TreeGrafter"/>
</dbReference>
<dbReference type="PANTHER" id="PTHR24373:SF356">
    <property type="entry name" value="CD180 ANTIGEN"/>
    <property type="match status" value="1"/>
</dbReference>
<dbReference type="EMBL" id="SWJQ01000101">
    <property type="protein sequence ID" value="TRZ22341.1"/>
    <property type="molecule type" value="Genomic_DNA"/>
</dbReference>
<dbReference type="AlphaFoldDB" id="A0A8K1GNK7"/>
<protein>
    <submittedName>
        <fullName evidence="2">Uncharacterized protein</fullName>
    </submittedName>
</protein>
<evidence type="ECO:0000256" key="1">
    <source>
        <dbReference type="ARBA" id="ARBA00022729"/>
    </source>
</evidence>
<evidence type="ECO:0000313" key="2">
    <source>
        <dbReference type="EMBL" id="TRZ22341.1"/>
    </source>
</evidence>
<sequence>MLDGAFHSTRQLKTVMLTRNQLMFLSDTAFAGPHSLEHLNTDRNNMFFIPVTNLDSLSIFILGSNHISALQLPPNFPTGNLKCLDFPMSSIQAIAAGEAQALQKTSTVTLILKGSDITYTEPGSFQSRFYSLALVGCVSIPAVLMGIQNSTAQTLWLGALSSVEKEPCIFHKASVVSLSRISICRYFRNRNADTFQCLTRKLDLTQAHIHALPPGISGRSLLEEMVLNASSETPAVLPSPPSLPSQQGCAHNSINIVPGDLLVPLDGHCIINLNYNFQDCTFSKTDLTTWYKQNLDKIEDTEGTRAKPLNADRYEPFLCQPGVDCYFQPQPSHAFYLFFSNMAMKQRIQRTRELSEVNGAYQDLAHRHPGPHIPGLHIPENHSTIEHHNTEFISIYKEEELEHIFITSQTAEKSTAEVYKRTHQIYNHIKTDQEEHRQEDL</sequence>
<accession>A0A8K1GNK7</accession>
<organism evidence="2 3">
    <name type="scientific">Zosterops borbonicus</name>
    <dbReference type="NCBI Taxonomy" id="364589"/>
    <lineage>
        <taxon>Eukaryota</taxon>
        <taxon>Metazoa</taxon>
        <taxon>Chordata</taxon>
        <taxon>Craniata</taxon>
        <taxon>Vertebrata</taxon>
        <taxon>Euteleostomi</taxon>
        <taxon>Archelosauria</taxon>
        <taxon>Archosauria</taxon>
        <taxon>Dinosauria</taxon>
        <taxon>Saurischia</taxon>
        <taxon>Theropoda</taxon>
        <taxon>Coelurosauria</taxon>
        <taxon>Aves</taxon>
        <taxon>Neognathae</taxon>
        <taxon>Neoaves</taxon>
        <taxon>Telluraves</taxon>
        <taxon>Australaves</taxon>
        <taxon>Passeriformes</taxon>
        <taxon>Sylvioidea</taxon>
        <taxon>Zosteropidae</taxon>
        <taxon>Zosterops</taxon>
    </lineage>
</organism>
<dbReference type="Proteomes" id="UP000796761">
    <property type="component" value="Unassembled WGS sequence"/>
</dbReference>
<evidence type="ECO:0000313" key="3">
    <source>
        <dbReference type="Proteomes" id="UP000796761"/>
    </source>
</evidence>
<keyword evidence="1" id="KW-0732">Signal</keyword>
<proteinExistence type="predicted"/>
<dbReference type="InterPro" id="IPR050328">
    <property type="entry name" value="Dev_Immune_Receptor"/>
</dbReference>
<keyword evidence="3" id="KW-1185">Reference proteome</keyword>
<reference evidence="2" key="1">
    <citation type="submission" date="2019-04" db="EMBL/GenBank/DDBJ databases">
        <title>Genome assembly of Zosterops borbonicus 15179.</title>
        <authorList>
            <person name="Leroy T."/>
            <person name="Anselmetti Y."/>
            <person name="Tilak M.-K."/>
            <person name="Nabholz B."/>
        </authorList>
    </citation>
    <scope>NUCLEOTIDE SEQUENCE</scope>
    <source>
        <strain evidence="2">HGM_15179</strain>
        <tissue evidence="2">Muscle</tissue>
    </source>
</reference>
<dbReference type="SUPFAM" id="SSF52058">
    <property type="entry name" value="L domain-like"/>
    <property type="match status" value="1"/>
</dbReference>
<dbReference type="OrthoDB" id="676979at2759"/>
<comment type="caution">
    <text evidence="2">The sequence shown here is derived from an EMBL/GenBank/DDBJ whole genome shotgun (WGS) entry which is preliminary data.</text>
</comment>
<dbReference type="GO" id="GO:0071222">
    <property type="term" value="P:cellular response to lipopolysaccharide"/>
    <property type="evidence" value="ECO:0007669"/>
    <property type="project" value="TreeGrafter"/>
</dbReference>
<dbReference type="InterPro" id="IPR032675">
    <property type="entry name" value="LRR_dom_sf"/>
</dbReference>
<dbReference type="GO" id="GO:0031666">
    <property type="term" value="P:positive regulation of lipopolysaccharide-mediated signaling pathway"/>
    <property type="evidence" value="ECO:0007669"/>
    <property type="project" value="TreeGrafter"/>
</dbReference>
<dbReference type="GO" id="GO:0031012">
    <property type="term" value="C:extracellular matrix"/>
    <property type="evidence" value="ECO:0007669"/>
    <property type="project" value="TreeGrafter"/>
</dbReference>
<dbReference type="Gene3D" id="3.80.10.10">
    <property type="entry name" value="Ribonuclease Inhibitor"/>
    <property type="match status" value="1"/>
</dbReference>
<name>A0A8K1GNK7_9PASS</name>
<dbReference type="PANTHER" id="PTHR24373">
    <property type="entry name" value="SLIT RELATED LEUCINE-RICH REPEAT NEURONAL PROTEIN"/>
    <property type="match status" value="1"/>
</dbReference>
<gene>
    <name evidence="2" type="ORF">HGM15179_004759</name>
</gene>
<dbReference type="GO" id="GO:0002322">
    <property type="term" value="P:B cell proliferation involved in immune response"/>
    <property type="evidence" value="ECO:0007669"/>
    <property type="project" value="TreeGrafter"/>
</dbReference>